<dbReference type="CDD" id="cd02440">
    <property type="entry name" value="AdoMet_MTases"/>
    <property type="match status" value="1"/>
</dbReference>
<dbReference type="Gene3D" id="3.40.50.150">
    <property type="entry name" value="Vaccinia Virus protein VP39"/>
    <property type="match status" value="1"/>
</dbReference>
<dbReference type="KEGG" id="pkb:B4V02_16735"/>
<sequence>MDNWRKIWSRTRQLPNTDPDLQFLIDADGFNSGAGKINEEAWSTYVRHAASLMKIQPDDSLFEIGCGSGAFLYPFYKDGHRVSGVDYSPSLIGIASLVMPEMDFSVQEAAHVDSTRRFDIVLANSVFQYFPSIEYAEEVLRLMWEKTNRMLVLLDLNDIQFADEALRIRKGSLSLGEYEKKYAGLEHLFYERNFAEKALKGKRFTINISNQQINNYGNNKFRYNVVIEKW</sequence>
<dbReference type="Proteomes" id="UP000214666">
    <property type="component" value="Chromosome"/>
</dbReference>
<dbReference type="GO" id="GO:0032259">
    <property type="term" value="P:methylation"/>
    <property type="evidence" value="ECO:0007669"/>
    <property type="project" value="UniProtKB-KW"/>
</dbReference>
<dbReference type="InterPro" id="IPR029063">
    <property type="entry name" value="SAM-dependent_MTases_sf"/>
</dbReference>
<protein>
    <submittedName>
        <fullName evidence="3">SAM-dependent methyltransferase</fullName>
    </submittedName>
</protein>
<dbReference type="OrthoDB" id="9808140at2"/>
<dbReference type="Pfam" id="PF13649">
    <property type="entry name" value="Methyltransf_25"/>
    <property type="match status" value="1"/>
</dbReference>
<name>A0A222WQ08_9BACL</name>
<dbReference type="EMBL" id="CP020028">
    <property type="protein sequence ID" value="ASR48226.1"/>
    <property type="molecule type" value="Genomic_DNA"/>
</dbReference>
<dbReference type="InterPro" id="IPR041698">
    <property type="entry name" value="Methyltransf_25"/>
</dbReference>
<dbReference type="PANTHER" id="PTHR43861:SF3">
    <property type="entry name" value="PUTATIVE (AFU_ORTHOLOGUE AFUA_2G14390)-RELATED"/>
    <property type="match status" value="1"/>
</dbReference>
<evidence type="ECO:0000259" key="2">
    <source>
        <dbReference type="Pfam" id="PF13649"/>
    </source>
</evidence>
<keyword evidence="1 3" id="KW-0808">Transferase</keyword>
<dbReference type="GO" id="GO:0008168">
    <property type="term" value="F:methyltransferase activity"/>
    <property type="evidence" value="ECO:0007669"/>
    <property type="project" value="UniProtKB-KW"/>
</dbReference>
<evidence type="ECO:0000313" key="3">
    <source>
        <dbReference type="EMBL" id="ASR48226.1"/>
    </source>
</evidence>
<evidence type="ECO:0000256" key="1">
    <source>
        <dbReference type="ARBA" id="ARBA00022679"/>
    </source>
</evidence>
<dbReference type="PANTHER" id="PTHR43861">
    <property type="entry name" value="TRANS-ACONITATE 2-METHYLTRANSFERASE-RELATED"/>
    <property type="match status" value="1"/>
</dbReference>
<dbReference type="RefSeq" id="WP_094155655.1">
    <property type="nucleotide sequence ID" value="NZ_CP020028.1"/>
</dbReference>
<gene>
    <name evidence="3" type="ORF">B4V02_16735</name>
</gene>
<organism evidence="3 4">
    <name type="scientific">Paenibacillus kribbensis</name>
    <dbReference type="NCBI Taxonomy" id="172713"/>
    <lineage>
        <taxon>Bacteria</taxon>
        <taxon>Bacillati</taxon>
        <taxon>Bacillota</taxon>
        <taxon>Bacilli</taxon>
        <taxon>Bacillales</taxon>
        <taxon>Paenibacillaceae</taxon>
        <taxon>Paenibacillus</taxon>
    </lineage>
</organism>
<proteinExistence type="predicted"/>
<dbReference type="AlphaFoldDB" id="A0A222WQ08"/>
<keyword evidence="3" id="KW-0489">Methyltransferase</keyword>
<evidence type="ECO:0000313" key="4">
    <source>
        <dbReference type="Proteomes" id="UP000214666"/>
    </source>
</evidence>
<dbReference type="SUPFAM" id="SSF53335">
    <property type="entry name" value="S-adenosyl-L-methionine-dependent methyltransferases"/>
    <property type="match status" value="1"/>
</dbReference>
<feature type="domain" description="Methyltransferase" evidence="2">
    <location>
        <begin position="63"/>
        <end position="141"/>
    </location>
</feature>
<accession>A0A222WQ08</accession>
<reference evidence="3 4" key="1">
    <citation type="submission" date="2017-03" db="EMBL/GenBank/DDBJ databases">
        <title>Complete genome sequence of Paenibacillus Kribbensis producing bioflocculants.</title>
        <authorList>
            <person name="Lee H.-G."/>
            <person name="Oh H.-M."/>
        </authorList>
    </citation>
    <scope>NUCLEOTIDE SEQUENCE [LARGE SCALE GENOMIC DNA]</scope>
    <source>
        <strain evidence="3 4">AM49</strain>
    </source>
</reference>
<keyword evidence="4" id="KW-1185">Reference proteome</keyword>